<feature type="transmembrane region" description="Helical" evidence="2">
    <location>
        <begin position="230"/>
        <end position="250"/>
    </location>
</feature>
<proteinExistence type="predicted"/>
<comment type="caution">
    <text evidence="3">The sequence shown here is derived from an EMBL/GenBank/DDBJ whole genome shotgun (WGS) entry which is preliminary data.</text>
</comment>
<dbReference type="GO" id="GO:0051285">
    <property type="term" value="C:cell cortex of cell tip"/>
    <property type="evidence" value="ECO:0007669"/>
    <property type="project" value="TreeGrafter"/>
</dbReference>
<keyword evidence="4" id="KW-1185">Reference proteome</keyword>
<evidence type="ECO:0000313" key="3">
    <source>
        <dbReference type="EMBL" id="KAF2834295.1"/>
    </source>
</evidence>
<dbReference type="PANTHER" id="PTHR28019">
    <property type="entry name" value="CELL MEMBRANE PROTEIN YLR413W-RELATED"/>
    <property type="match status" value="1"/>
</dbReference>
<gene>
    <name evidence="3" type="ORF">M501DRAFT_1009727</name>
</gene>
<evidence type="ECO:0008006" key="5">
    <source>
        <dbReference type="Google" id="ProtNLM"/>
    </source>
</evidence>
<sequence>MGKLGRFACIFTPMALSIASLLCLLLVFLGGLNKNDSNLSSLWFFRADASDFLANPDFDLISGTDIDDHILQAFRTSASSNKLKDFYTVHLWNYCSGDIKGDDFKLTYCSPRQASFWFNPEEVWGLNNTAAERFFPKQLDKGLDVYRKVSKWMFAAYSIAFWVTVAEIVLGIFAIFSRWGSFVTTIASTASTIMTLAASATSTALYGSLTGAFNTVLKPYHIKGELGHKMMVVTWLAVAFSFGAGLFWLISTCCCSGKSDKKRVKVEKTPYTYERVASPYLGHREQHGGSHEMHNMGPQQTGKVSAYEPFRHT</sequence>
<evidence type="ECO:0000256" key="1">
    <source>
        <dbReference type="SAM" id="MobiDB-lite"/>
    </source>
</evidence>
<dbReference type="Pfam" id="PF06687">
    <property type="entry name" value="SUR7"/>
    <property type="match status" value="1"/>
</dbReference>
<organism evidence="3 4">
    <name type="scientific">Patellaria atrata CBS 101060</name>
    <dbReference type="NCBI Taxonomy" id="1346257"/>
    <lineage>
        <taxon>Eukaryota</taxon>
        <taxon>Fungi</taxon>
        <taxon>Dikarya</taxon>
        <taxon>Ascomycota</taxon>
        <taxon>Pezizomycotina</taxon>
        <taxon>Dothideomycetes</taxon>
        <taxon>Dothideomycetes incertae sedis</taxon>
        <taxon>Patellariales</taxon>
        <taxon>Patellariaceae</taxon>
        <taxon>Patellaria</taxon>
    </lineage>
</organism>
<keyword evidence="2" id="KW-0812">Transmembrane</keyword>
<reference evidence="3" key="1">
    <citation type="journal article" date="2020" name="Stud. Mycol.">
        <title>101 Dothideomycetes genomes: a test case for predicting lifestyles and emergence of pathogens.</title>
        <authorList>
            <person name="Haridas S."/>
            <person name="Albert R."/>
            <person name="Binder M."/>
            <person name="Bloem J."/>
            <person name="Labutti K."/>
            <person name="Salamov A."/>
            <person name="Andreopoulos B."/>
            <person name="Baker S."/>
            <person name="Barry K."/>
            <person name="Bills G."/>
            <person name="Bluhm B."/>
            <person name="Cannon C."/>
            <person name="Castanera R."/>
            <person name="Culley D."/>
            <person name="Daum C."/>
            <person name="Ezra D."/>
            <person name="Gonzalez J."/>
            <person name="Henrissat B."/>
            <person name="Kuo A."/>
            <person name="Liang C."/>
            <person name="Lipzen A."/>
            <person name="Lutzoni F."/>
            <person name="Magnuson J."/>
            <person name="Mondo S."/>
            <person name="Nolan M."/>
            <person name="Ohm R."/>
            <person name="Pangilinan J."/>
            <person name="Park H.-J."/>
            <person name="Ramirez L."/>
            <person name="Alfaro M."/>
            <person name="Sun H."/>
            <person name="Tritt A."/>
            <person name="Yoshinaga Y."/>
            <person name="Zwiers L.-H."/>
            <person name="Turgeon B."/>
            <person name="Goodwin S."/>
            <person name="Spatafora J."/>
            <person name="Crous P."/>
            <person name="Grigoriev I."/>
        </authorList>
    </citation>
    <scope>NUCLEOTIDE SEQUENCE</scope>
    <source>
        <strain evidence="3">CBS 101060</strain>
    </source>
</reference>
<dbReference type="InterPro" id="IPR052413">
    <property type="entry name" value="SUR7_domain"/>
</dbReference>
<feature type="compositionally biased region" description="Basic and acidic residues" evidence="1">
    <location>
        <begin position="284"/>
        <end position="294"/>
    </location>
</feature>
<dbReference type="Proteomes" id="UP000799429">
    <property type="component" value="Unassembled WGS sequence"/>
</dbReference>
<protein>
    <recommendedName>
        <fullName evidence="5">Integral membrane protein</fullName>
    </recommendedName>
</protein>
<keyword evidence="2" id="KW-1133">Transmembrane helix</keyword>
<dbReference type="EMBL" id="MU006121">
    <property type="protein sequence ID" value="KAF2834295.1"/>
    <property type="molecule type" value="Genomic_DNA"/>
</dbReference>
<feature type="transmembrane region" description="Helical" evidence="2">
    <location>
        <begin position="12"/>
        <end position="32"/>
    </location>
</feature>
<dbReference type="GO" id="GO:0005886">
    <property type="term" value="C:plasma membrane"/>
    <property type="evidence" value="ECO:0007669"/>
    <property type="project" value="InterPro"/>
</dbReference>
<dbReference type="AlphaFoldDB" id="A0A9P4S2A6"/>
<dbReference type="GO" id="GO:0031505">
    <property type="term" value="P:fungal-type cell wall organization"/>
    <property type="evidence" value="ECO:0007669"/>
    <property type="project" value="TreeGrafter"/>
</dbReference>
<feature type="region of interest" description="Disordered" evidence="1">
    <location>
        <begin position="284"/>
        <end position="313"/>
    </location>
</feature>
<name>A0A9P4S2A6_9PEZI</name>
<dbReference type="InterPro" id="IPR009571">
    <property type="entry name" value="SUR7/Rim9-like_fungi"/>
</dbReference>
<evidence type="ECO:0000256" key="2">
    <source>
        <dbReference type="SAM" id="Phobius"/>
    </source>
</evidence>
<dbReference type="OrthoDB" id="4480814at2759"/>
<feature type="transmembrane region" description="Helical" evidence="2">
    <location>
        <begin position="182"/>
        <end position="209"/>
    </location>
</feature>
<evidence type="ECO:0000313" key="4">
    <source>
        <dbReference type="Proteomes" id="UP000799429"/>
    </source>
</evidence>
<accession>A0A9P4S2A6</accession>
<keyword evidence="2" id="KW-0472">Membrane</keyword>
<feature type="transmembrane region" description="Helical" evidence="2">
    <location>
        <begin position="154"/>
        <end position="176"/>
    </location>
</feature>
<dbReference type="PANTHER" id="PTHR28019:SF3">
    <property type="entry name" value="INTEGRAL MEMBRANE PROTEIN (AFU_ORTHOLOGUE AFUA_6G07470)"/>
    <property type="match status" value="1"/>
</dbReference>